<keyword evidence="5" id="KW-1185">Reference proteome</keyword>
<reference evidence="6" key="1">
    <citation type="submission" date="2025-08" db="UniProtKB">
        <authorList>
            <consortium name="RefSeq"/>
        </authorList>
    </citation>
    <scope>IDENTIFICATION</scope>
</reference>
<proteinExistence type="predicted"/>
<evidence type="ECO:0000313" key="6">
    <source>
        <dbReference type="RefSeq" id="XP_039136691.1"/>
    </source>
</evidence>
<organism evidence="5 6">
    <name type="scientific">Dioscorea cayennensis subsp. rotundata</name>
    <name type="common">White Guinea yam</name>
    <name type="synonym">Dioscorea rotundata</name>
    <dbReference type="NCBI Taxonomy" id="55577"/>
    <lineage>
        <taxon>Eukaryota</taxon>
        <taxon>Viridiplantae</taxon>
        <taxon>Streptophyta</taxon>
        <taxon>Embryophyta</taxon>
        <taxon>Tracheophyta</taxon>
        <taxon>Spermatophyta</taxon>
        <taxon>Magnoliopsida</taxon>
        <taxon>Liliopsida</taxon>
        <taxon>Dioscoreales</taxon>
        <taxon>Dioscoreaceae</taxon>
        <taxon>Dioscorea</taxon>
    </lineage>
</organism>
<dbReference type="Proteomes" id="UP001515500">
    <property type="component" value="Chromosome 12"/>
</dbReference>
<dbReference type="PROSITE" id="PS50102">
    <property type="entry name" value="RRM"/>
    <property type="match status" value="1"/>
</dbReference>
<dbReference type="InterPro" id="IPR000504">
    <property type="entry name" value="RRM_dom"/>
</dbReference>
<accession>A0AB40C9Y4</accession>
<dbReference type="AlphaFoldDB" id="A0AB40C9Y4"/>
<evidence type="ECO:0000256" key="3">
    <source>
        <dbReference type="SAM" id="MobiDB-lite"/>
    </source>
</evidence>
<sequence length="243" mass="25989">MNENKLRKVFVGGLGWETEKEALREHFSQFGDIVEAVIISDKCSGRSKGYGFITFTNSTSAIKACQNPTPFINGRRANCNLAFLRSRRLPSSSPPPPPPPPSPPLQGGGRKVVGRGTSWYCYAPGPYNHITAGGMTAFYVASAAAAAAPAYGYSPSCISNYGYNQGQYSCQGTVLAPNAILHMYPIYHFQHHQPQVVGIPAQFFSPAPHASALICGFTTTFPVIISDPLAVSPTNVEAVKGCS</sequence>
<evidence type="ECO:0000256" key="2">
    <source>
        <dbReference type="PROSITE-ProRule" id="PRU00176"/>
    </source>
</evidence>
<dbReference type="SMART" id="SM00360">
    <property type="entry name" value="RRM"/>
    <property type="match status" value="1"/>
</dbReference>
<evidence type="ECO:0000259" key="4">
    <source>
        <dbReference type="PROSITE" id="PS50102"/>
    </source>
</evidence>
<dbReference type="GeneID" id="120274015"/>
<dbReference type="RefSeq" id="XP_039136691.1">
    <property type="nucleotide sequence ID" value="XM_039280757.1"/>
</dbReference>
<protein>
    <submittedName>
        <fullName evidence="6">Probable RNA-binding protein ARP1 isoform X1</fullName>
    </submittedName>
</protein>
<feature type="compositionally biased region" description="Pro residues" evidence="3">
    <location>
        <begin position="92"/>
        <end position="104"/>
    </location>
</feature>
<dbReference type="InterPro" id="IPR012677">
    <property type="entry name" value="Nucleotide-bd_a/b_plait_sf"/>
</dbReference>
<dbReference type="SUPFAM" id="SSF54928">
    <property type="entry name" value="RNA-binding domain, RBD"/>
    <property type="match status" value="1"/>
</dbReference>
<evidence type="ECO:0000256" key="1">
    <source>
        <dbReference type="ARBA" id="ARBA00022884"/>
    </source>
</evidence>
<feature type="region of interest" description="Disordered" evidence="3">
    <location>
        <begin position="88"/>
        <end position="110"/>
    </location>
</feature>
<dbReference type="Gene3D" id="3.30.70.330">
    <property type="match status" value="1"/>
</dbReference>
<name>A0AB40C9Y4_DIOCR</name>
<feature type="domain" description="RRM" evidence="4">
    <location>
        <begin position="7"/>
        <end position="89"/>
    </location>
</feature>
<dbReference type="PANTHER" id="PTHR11176:SF57">
    <property type="entry name" value="PROTEIN BOULE"/>
    <property type="match status" value="1"/>
</dbReference>
<dbReference type="Pfam" id="PF00076">
    <property type="entry name" value="RRM_1"/>
    <property type="match status" value="1"/>
</dbReference>
<dbReference type="InterPro" id="IPR035979">
    <property type="entry name" value="RBD_domain_sf"/>
</dbReference>
<dbReference type="GO" id="GO:0003723">
    <property type="term" value="F:RNA binding"/>
    <property type="evidence" value="ECO:0007669"/>
    <property type="project" value="UniProtKB-UniRule"/>
</dbReference>
<gene>
    <name evidence="6" type="primary">LOC120274015</name>
</gene>
<dbReference type="PANTHER" id="PTHR11176">
    <property type="entry name" value="BOULE-RELATED"/>
    <property type="match status" value="1"/>
</dbReference>
<keyword evidence="1 2" id="KW-0694">RNA-binding</keyword>
<evidence type="ECO:0000313" key="5">
    <source>
        <dbReference type="Proteomes" id="UP001515500"/>
    </source>
</evidence>